<feature type="transmembrane region" description="Helical" evidence="10">
    <location>
        <begin position="58"/>
        <end position="79"/>
    </location>
</feature>
<feature type="transmembrane region" description="Helical" evidence="10">
    <location>
        <begin position="359"/>
        <end position="381"/>
    </location>
</feature>
<evidence type="ECO:0000256" key="1">
    <source>
        <dbReference type="ARBA" id="ARBA00004429"/>
    </source>
</evidence>
<dbReference type="InterPro" id="IPR050222">
    <property type="entry name" value="MATE_MdtK"/>
</dbReference>
<evidence type="ECO:0000256" key="7">
    <source>
        <dbReference type="ARBA" id="ARBA00023065"/>
    </source>
</evidence>
<evidence type="ECO:0000256" key="2">
    <source>
        <dbReference type="ARBA" id="ARBA00022448"/>
    </source>
</evidence>
<feature type="transmembrane region" description="Helical" evidence="10">
    <location>
        <begin position="137"/>
        <end position="159"/>
    </location>
</feature>
<evidence type="ECO:0000313" key="11">
    <source>
        <dbReference type="EMBL" id="MBV7255414.1"/>
    </source>
</evidence>
<keyword evidence="2" id="KW-0813">Transport</keyword>
<organism evidence="11 12">
    <name type="scientific">Pacificimonas pallii</name>
    <dbReference type="NCBI Taxonomy" id="2827236"/>
    <lineage>
        <taxon>Bacteria</taxon>
        <taxon>Pseudomonadati</taxon>
        <taxon>Pseudomonadota</taxon>
        <taxon>Alphaproteobacteria</taxon>
        <taxon>Sphingomonadales</taxon>
        <taxon>Sphingosinicellaceae</taxon>
        <taxon>Pacificimonas</taxon>
    </lineage>
</organism>
<sequence>MTTPAITEIPTERTGLSALLTLAWPVILSRLGIMAMGVTDAIVVGRYSAKELAYHSLGWAPTMVVVTTGIGLLLGVQVLTAQLIGEGKEGDAGAILRRGIIFALGVGFISAAGLYALSDPLMAVMQLEGKLATESAAAMRIFSLSMPTYLVAVVCQFWLEALKRPIPAMWIMWGANALNIFLDVWMVPGSSPFGVDGAVAAGWATVGSRTALMAGLIIYILAWPGSRQYGLWLKVGQREGRRYWREMVRIGTASAGSLFVETAGFAGMNIMAGWIGGLTVAGFAILLNVAGVVFMIPLGLASATAVFVGNGFGARDFNRVRRYGWLGIGFTAAALSILAVFVWFGDELVVSAYAKEADLIAIAVPAIALAALFFTMDGIQVVAANALRAMDDVWIPTLTHTISYVGVMLPLGWYLAIPMEMGLQGLVWGIVIASMLAGMFLLARFKWLTRPGASLRARRAA</sequence>
<keyword evidence="12" id="KW-1185">Reference proteome</keyword>
<evidence type="ECO:0000256" key="3">
    <source>
        <dbReference type="ARBA" id="ARBA00022449"/>
    </source>
</evidence>
<feature type="transmembrane region" description="Helical" evidence="10">
    <location>
        <begin position="16"/>
        <end position="38"/>
    </location>
</feature>
<keyword evidence="7" id="KW-0406">Ion transport</keyword>
<evidence type="ECO:0000256" key="10">
    <source>
        <dbReference type="SAM" id="Phobius"/>
    </source>
</evidence>
<dbReference type="PANTHER" id="PTHR43298">
    <property type="entry name" value="MULTIDRUG RESISTANCE PROTEIN NORM-RELATED"/>
    <property type="match status" value="1"/>
</dbReference>
<reference evidence="11 12" key="1">
    <citation type="submission" date="2021-04" db="EMBL/GenBank/DDBJ databases">
        <authorList>
            <person name="Pira H."/>
            <person name="Risdian C."/>
            <person name="Wink J."/>
        </authorList>
    </citation>
    <scope>NUCLEOTIDE SEQUENCE [LARGE SCALE GENOMIC DNA]</scope>
    <source>
        <strain evidence="11 12">WHA3</strain>
    </source>
</reference>
<keyword evidence="8 10" id="KW-0472">Membrane</keyword>
<dbReference type="InterPro" id="IPR048279">
    <property type="entry name" value="MdtK-like"/>
</dbReference>
<evidence type="ECO:0000256" key="9">
    <source>
        <dbReference type="ARBA" id="ARBA00031636"/>
    </source>
</evidence>
<keyword evidence="4" id="KW-1003">Cell membrane</keyword>
<comment type="subcellular location">
    <subcellularLocation>
        <location evidence="1">Cell inner membrane</location>
        <topology evidence="1">Multi-pass membrane protein</topology>
    </subcellularLocation>
</comment>
<evidence type="ECO:0000256" key="8">
    <source>
        <dbReference type="ARBA" id="ARBA00023136"/>
    </source>
</evidence>
<name>A0ABS6SAK0_9SPHN</name>
<feature type="transmembrane region" description="Helical" evidence="10">
    <location>
        <begin position="393"/>
        <end position="416"/>
    </location>
</feature>
<feature type="transmembrane region" description="Helical" evidence="10">
    <location>
        <begin position="166"/>
        <end position="186"/>
    </location>
</feature>
<accession>A0ABS6SAK0</accession>
<dbReference type="RefSeq" id="WP_218443720.1">
    <property type="nucleotide sequence ID" value="NZ_JAGSPA010000001.1"/>
</dbReference>
<keyword evidence="6 10" id="KW-1133">Transmembrane helix</keyword>
<dbReference type="PIRSF" id="PIRSF006603">
    <property type="entry name" value="DinF"/>
    <property type="match status" value="1"/>
</dbReference>
<keyword evidence="5 10" id="KW-0812">Transmembrane</keyword>
<gene>
    <name evidence="11" type="ORF">KCG44_01305</name>
</gene>
<feature type="transmembrane region" description="Helical" evidence="10">
    <location>
        <begin position="100"/>
        <end position="117"/>
    </location>
</feature>
<dbReference type="NCBIfam" id="TIGR00797">
    <property type="entry name" value="matE"/>
    <property type="match status" value="1"/>
</dbReference>
<dbReference type="EMBL" id="JAGSPA010000001">
    <property type="protein sequence ID" value="MBV7255414.1"/>
    <property type="molecule type" value="Genomic_DNA"/>
</dbReference>
<feature type="transmembrane region" description="Helical" evidence="10">
    <location>
        <begin position="323"/>
        <end position="344"/>
    </location>
</feature>
<evidence type="ECO:0000256" key="5">
    <source>
        <dbReference type="ARBA" id="ARBA00022692"/>
    </source>
</evidence>
<dbReference type="Pfam" id="PF01554">
    <property type="entry name" value="MatE"/>
    <property type="match status" value="2"/>
</dbReference>
<dbReference type="Proteomes" id="UP000722336">
    <property type="component" value="Unassembled WGS sequence"/>
</dbReference>
<dbReference type="PANTHER" id="PTHR43298:SF2">
    <property type="entry name" value="FMN_FAD EXPORTER YEEO-RELATED"/>
    <property type="match status" value="1"/>
</dbReference>
<feature type="transmembrane region" description="Helical" evidence="10">
    <location>
        <begin position="206"/>
        <end position="226"/>
    </location>
</feature>
<protein>
    <recommendedName>
        <fullName evidence="9">Multidrug-efflux transporter</fullName>
    </recommendedName>
</protein>
<keyword evidence="3" id="KW-0050">Antiport</keyword>
<dbReference type="CDD" id="cd13131">
    <property type="entry name" value="MATE_NorM_like"/>
    <property type="match status" value="1"/>
</dbReference>
<evidence type="ECO:0000256" key="6">
    <source>
        <dbReference type="ARBA" id="ARBA00022989"/>
    </source>
</evidence>
<comment type="caution">
    <text evidence="11">The sequence shown here is derived from an EMBL/GenBank/DDBJ whole genome shotgun (WGS) entry which is preliminary data.</text>
</comment>
<feature type="transmembrane region" description="Helical" evidence="10">
    <location>
        <begin position="422"/>
        <end position="443"/>
    </location>
</feature>
<proteinExistence type="predicted"/>
<feature type="transmembrane region" description="Helical" evidence="10">
    <location>
        <begin position="281"/>
        <end position="311"/>
    </location>
</feature>
<evidence type="ECO:0000256" key="4">
    <source>
        <dbReference type="ARBA" id="ARBA00022475"/>
    </source>
</evidence>
<evidence type="ECO:0000313" key="12">
    <source>
        <dbReference type="Proteomes" id="UP000722336"/>
    </source>
</evidence>
<dbReference type="InterPro" id="IPR002528">
    <property type="entry name" value="MATE_fam"/>
</dbReference>